<dbReference type="SUPFAM" id="SSF69322">
    <property type="entry name" value="Tricorn protease domain 2"/>
    <property type="match status" value="1"/>
</dbReference>
<dbReference type="HOGENOM" id="CLU_454090_0_0_0"/>
<proteinExistence type="predicted"/>
<dbReference type="AlphaFoldDB" id="B9L0W8"/>
<dbReference type="InterPro" id="IPR036278">
    <property type="entry name" value="Sialidase_sf"/>
</dbReference>
<keyword evidence="2" id="KW-1185">Reference proteome</keyword>
<dbReference type="eggNOG" id="COG4447">
    <property type="taxonomic scope" value="Bacteria"/>
</dbReference>
<sequence>MTRVAWQRLVRPTGGAVLSLATDGHILLAGTASGAFVATRPGETWVPLPFPANWGRLELANPVAIAPWGDRYIATPSGLYRSKVDGSWQRCLEATSIVALRTSREGEQQLVVVADQLDGVLISPDAGTSWEAANAGLATQVEIVDLALSPRFAEDHLALLVTSDGVFVNRSRRWRWQAAAPVPGLLECGAFLTNESGRVSCLVGGDEGLFRSDDRGRSWRAISLPHQGSWSVLATDRAGRVVAAASDRSLVWSSDGEHWEALPDLPSPALSLAVLDERWLVVGTLSQGCLLGERPVRTWREWNDELYGHFPLGIVVRANGELVTSDYSGTVLRSPDEGRTWERVVLDRGLAQFAGGATGPLFALALDAVLRSSDALHWQEMYALDDISESTWLLVSDDGRTVFLIEHDVEPTLEPVVLLHASTDGGITWQTSESEAFALVQGAALAPNGSALALLTVRMEELRQALSIRTLPDGDWRHYPWSEPLPETGIVRMLWSENGEAILVVAENEVWIVRQPLGRPLIRFVEELDNPVSALGRAGKTGWFIATGTSLWYCETTGELRKLEPSLPQHTIVAVTGGRAVGALQGYAADVGGTIWRFAEE</sequence>
<dbReference type="KEGG" id="tro:trd_1678"/>
<evidence type="ECO:0000313" key="2">
    <source>
        <dbReference type="Proteomes" id="UP000000447"/>
    </source>
</evidence>
<dbReference type="STRING" id="309801.trd_1678"/>
<dbReference type="Gene3D" id="2.130.10.10">
    <property type="entry name" value="YVTN repeat-like/Quinoprotein amine dehydrogenase"/>
    <property type="match status" value="2"/>
</dbReference>
<gene>
    <name evidence="1" type="ordered locus">trd_1678</name>
</gene>
<dbReference type="OrthoDB" id="142870at2"/>
<dbReference type="SUPFAM" id="SSF50939">
    <property type="entry name" value="Sialidases"/>
    <property type="match status" value="1"/>
</dbReference>
<dbReference type="Proteomes" id="UP000000447">
    <property type="component" value="Chromosome"/>
</dbReference>
<accession>B9L0W8</accession>
<dbReference type="RefSeq" id="WP_015922621.1">
    <property type="nucleotide sequence ID" value="NC_011959.1"/>
</dbReference>
<name>B9L0W8_THERP</name>
<evidence type="ECO:0000313" key="1">
    <source>
        <dbReference type="EMBL" id="ACM05784.1"/>
    </source>
</evidence>
<dbReference type="InterPro" id="IPR015943">
    <property type="entry name" value="WD40/YVTN_repeat-like_dom_sf"/>
</dbReference>
<protein>
    <submittedName>
        <fullName evidence="1">BNR/Asp-box repeat domain protein</fullName>
    </submittedName>
</protein>
<reference evidence="1 2" key="1">
    <citation type="journal article" date="2009" name="PLoS ONE">
        <title>Complete genome sequence of the aerobic CO-oxidizing thermophile Thermomicrobium roseum.</title>
        <authorList>
            <person name="Wu D."/>
            <person name="Raymond J."/>
            <person name="Wu M."/>
            <person name="Chatterji S."/>
            <person name="Ren Q."/>
            <person name="Graham J.E."/>
            <person name="Bryant D.A."/>
            <person name="Robb F."/>
            <person name="Colman A."/>
            <person name="Tallon L.J."/>
            <person name="Badger J.H."/>
            <person name="Madupu R."/>
            <person name="Ward N.L."/>
            <person name="Eisen J.A."/>
        </authorList>
    </citation>
    <scope>NUCLEOTIDE SEQUENCE [LARGE SCALE GENOMIC DNA]</scope>
    <source>
        <strain evidence="2">ATCC 27502 / DSM 5159 / P-2</strain>
    </source>
</reference>
<organism evidence="1 2">
    <name type="scientific">Thermomicrobium roseum (strain ATCC 27502 / DSM 5159 / P-2)</name>
    <dbReference type="NCBI Taxonomy" id="309801"/>
    <lineage>
        <taxon>Bacteria</taxon>
        <taxon>Pseudomonadati</taxon>
        <taxon>Thermomicrobiota</taxon>
        <taxon>Thermomicrobia</taxon>
        <taxon>Thermomicrobiales</taxon>
        <taxon>Thermomicrobiaceae</taxon>
        <taxon>Thermomicrobium</taxon>
    </lineage>
</organism>
<dbReference type="EMBL" id="CP001275">
    <property type="protein sequence ID" value="ACM05784.1"/>
    <property type="molecule type" value="Genomic_DNA"/>
</dbReference>